<dbReference type="EMBL" id="BK015060">
    <property type="protein sequence ID" value="DAD89349.1"/>
    <property type="molecule type" value="Genomic_DNA"/>
</dbReference>
<reference evidence="1" key="1">
    <citation type="journal article" date="2021" name="Proc. Natl. Acad. Sci. U.S.A.">
        <title>A Catalog of Tens of Thousands of Viruses from Human Metagenomes Reveals Hidden Associations with Chronic Diseases.</title>
        <authorList>
            <person name="Tisza M.J."/>
            <person name="Buck C.B."/>
        </authorList>
    </citation>
    <scope>NUCLEOTIDE SEQUENCE</scope>
    <source>
        <strain evidence="1">CtiJY10</strain>
    </source>
</reference>
<accession>A0A8S5N3V5</accession>
<sequence>MENTRYKDIFKHLKSKGFDVYTPAQHQGECIKPYLVLRDEGTTQFQGFSTTQNLYDVLCYVPKDQFTTLETYVDSVEAAMKELFPMVKSMHYRTPSFYDDSVKGHMVSTRYVNYRKYYNN</sequence>
<evidence type="ECO:0000313" key="1">
    <source>
        <dbReference type="EMBL" id="DAD89349.1"/>
    </source>
</evidence>
<protein>
    <submittedName>
        <fullName evidence="1">Tail completion protein</fullName>
    </submittedName>
</protein>
<proteinExistence type="predicted"/>
<organism evidence="1">
    <name type="scientific">Podoviridae sp. ctiJY10</name>
    <dbReference type="NCBI Taxonomy" id="2826572"/>
    <lineage>
        <taxon>Viruses</taxon>
        <taxon>Duplodnaviria</taxon>
        <taxon>Heunggongvirae</taxon>
        <taxon>Uroviricota</taxon>
        <taxon>Caudoviricetes</taxon>
    </lineage>
</organism>
<name>A0A8S5N3V5_9CAUD</name>